<evidence type="ECO:0000256" key="5">
    <source>
        <dbReference type="ARBA" id="ARBA00023098"/>
    </source>
</evidence>
<dbReference type="SUPFAM" id="SSF51161">
    <property type="entry name" value="Trimeric LpxA-like enzymes"/>
    <property type="match status" value="1"/>
</dbReference>
<feature type="active site" description="Proton acceptor" evidence="7">
    <location>
        <position position="241"/>
    </location>
</feature>
<feature type="domain" description="UDP-3-O-[3-hydroxymyristoyl] glucosamine N-acyltransferase non-repeat region" evidence="8">
    <location>
        <begin position="25"/>
        <end position="91"/>
    </location>
</feature>
<comment type="catalytic activity">
    <reaction evidence="7">
        <text>a UDP-3-O-[(3R)-3-hydroxyacyl]-alpha-D-glucosamine + a (3R)-hydroxyacyl-[ACP] = a UDP-2-N,3-O-bis[(3R)-3-hydroxyacyl]-alpha-D-glucosamine + holo-[ACP] + H(+)</text>
        <dbReference type="Rhea" id="RHEA:53836"/>
        <dbReference type="Rhea" id="RHEA-COMP:9685"/>
        <dbReference type="Rhea" id="RHEA-COMP:9945"/>
        <dbReference type="ChEBI" id="CHEBI:15378"/>
        <dbReference type="ChEBI" id="CHEBI:64479"/>
        <dbReference type="ChEBI" id="CHEBI:78827"/>
        <dbReference type="ChEBI" id="CHEBI:137740"/>
        <dbReference type="ChEBI" id="CHEBI:137748"/>
        <dbReference type="EC" id="2.3.1.191"/>
    </reaction>
</comment>
<dbReference type="Pfam" id="PF00132">
    <property type="entry name" value="Hexapep"/>
    <property type="match status" value="3"/>
</dbReference>
<dbReference type="CDD" id="cd03352">
    <property type="entry name" value="LbH_LpxD"/>
    <property type="match status" value="1"/>
</dbReference>
<sequence>MDLKTIAEHLNASLHNITVAEATQLDITKVAPVDKAQAGDIAFLNDKKYLSALADTQASAVILNEKLAADFSGVALVVKDPYVGFALTAQLLDPTPKPHYQIHPSAFVDPTAQLGEHVSIGPNAVIEAGVILGDNVSIGPNSVIRVNAQIGSGSYIHPNVTIYHSCVLGQNVVIHSATTIGCDGYGYAPNGGSWVTIPQTGKVLIGDNTEIGASTTIDRGALEDTVIGANVIIDNQVHIAHNVKVGDGSCLCGGTMMAGSVDIGKNVIIAGTVAINGHIKICDNVQITGNTMVTSDINEPGVYSSGMPHTPYSEWRRNSIRLKQLDSLFKRVKDLERKALS</sequence>
<dbReference type="GO" id="GO:0016410">
    <property type="term" value="F:N-acyltransferase activity"/>
    <property type="evidence" value="ECO:0007669"/>
    <property type="project" value="InterPro"/>
</dbReference>
<accession>A0AA42BLU1</accession>
<dbReference type="HAMAP" id="MF_00523">
    <property type="entry name" value="LpxD"/>
    <property type="match status" value="1"/>
</dbReference>
<dbReference type="GO" id="GO:0103118">
    <property type="term" value="F:UDP-3-O-[(3R)-3-hydroxyacyl]-glucosamine N-acyltransferase activity"/>
    <property type="evidence" value="ECO:0007669"/>
    <property type="project" value="UniProtKB-EC"/>
</dbReference>
<keyword evidence="3 7" id="KW-0808">Transferase</keyword>
<dbReference type="InterPro" id="IPR007691">
    <property type="entry name" value="LpxD"/>
</dbReference>
<keyword evidence="5 7" id="KW-0443">Lipid metabolism</keyword>
<evidence type="ECO:0000313" key="9">
    <source>
        <dbReference type="EMBL" id="MCP3428964.1"/>
    </source>
</evidence>
<dbReference type="AlphaFoldDB" id="A0AA42BLU1"/>
<keyword evidence="2 7" id="KW-0441">Lipid A biosynthesis</keyword>
<comment type="subunit">
    <text evidence="7">Homotrimer.</text>
</comment>
<dbReference type="Proteomes" id="UP001165413">
    <property type="component" value="Unassembled WGS sequence"/>
</dbReference>
<evidence type="ECO:0000256" key="6">
    <source>
        <dbReference type="ARBA" id="ARBA00023315"/>
    </source>
</evidence>
<comment type="function">
    <text evidence="7">Catalyzes the N-acylation of UDP-3-O-acylglucosamine using 3-hydroxyacyl-ACP as the acyl donor. Is involved in the biosynthesis of lipid A, a phosphorylated glycolipid that anchors the lipopolysaccharide to the outer membrane of the cell.</text>
</comment>
<evidence type="ECO:0000256" key="1">
    <source>
        <dbReference type="ARBA" id="ARBA00022516"/>
    </source>
</evidence>
<dbReference type="GO" id="GO:0016020">
    <property type="term" value="C:membrane"/>
    <property type="evidence" value="ECO:0007669"/>
    <property type="project" value="GOC"/>
</dbReference>
<dbReference type="Pfam" id="PF04613">
    <property type="entry name" value="LpxD"/>
    <property type="match status" value="1"/>
</dbReference>
<dbReference type="PANTHER" id="PTHR43378">
    <property type="entry name" value="UDP-3-O-ACYLGLUCOSAMINE N-ACYLTRANSFERASE"/>
    <property type="match status" value="1"/>
</dbReference>
<dbReference type="EC" id="2.3.1.191" evidence="7"/>
<dbReference type="Gene3D" id="1.20.5.170">
    <property type="match status" value="1"/>
</dbReference>
<comment type="pathway">
    <text evidence="7">Bacterial outer membrane biogenesis; LPS lipid A biosynthesis.</text>
</comment>
<evidence type="ECO:0000256" key="7">
    <source>
        <dbReference type="HAMAP-Rule" id="MF_00523"/>
    </source>
</evidence>
<dbReference type="InterPro" id="IPR001451">
    <property type="entry name" value="Hexapep"/>
</dbReference>
<evidence type="ECO:0000313" key="10">
    <source>
        <dbReference type="Proteomes" id="UP001165413"/>
    </source>
</evidence>
<evidence type="ECO:0000256" key="3">
    <source>
        <dbReference type="ARBA" id="ARBA00022679"/>
    </source>
</evidence>
<dbReference type="InterPro" id="IPR020573">
    <property type="entry name" value="UDP_GlcNAc_AcTrfase_non-rep"/>
</dbReference>
<name>A0AA42BLU1_9ALTE</name>
<dbReference type="InterPro" id="IPR011004">
    <property type="entry name" value="Trimer_LpxA-like_sf"/>
</dbReference>
<dbReference type="NCBIfam" id="NF002060">
    <property type="entry name" value="PRK00892.1"/>
    <property type="match status" value="1"/>
</dbReference>
<reference evidence="9" key="1">
    <citation type="submission" date="2022-07" db="EMBL/GenBank/DDBJ databases">
        <title>Characterization of the Novel Bacterium Alteromonas immobilis LMIT006 and Alteromonas gregis LMIT007.</title>
        <authorList>
            <person name="Lin X."/>
        </authorList>
    </citation>
    <scope>NUCLEOTIDE SEQUENCE</scope>
    <source>
        <strain evidence="9">LMIT007</strain>
    </source>
</reference>
<dbReference type="Gene3D" id="3.40.1390.10">
    <property type="entry name" value="MurE/MurF, N-terminal domain"/>
    <property type="match status" value="1"/>
</dbReference>
<keyword evidence="4 7" id="KW-0677">Repeat</keyword>
<dbReference type="EMBL" id="JANATA010000013">
    <property type="protein sequence ID" value="MCP3428964.1"/>
    <property type="molecule type" value="Genomic_DNA"/>
</dbReference>
<comment type="similarity">
    <text evidence="7">Belongs to the transferase hexapeptide repeat family. LpxD subfamily.</text>
</comment>
<keyword evidence="6 7" id="KW-0012">Acyltransferase</keyword>
<dbReference type="PANTHER" id="PTHR43378:SF2">
    <property type="entry name" value="UDP-3-O-ACYLGLUCOSAMINE N-ACYLTRANSFERASE 1, MITOCHONDRIAL-RELATED"/>
    <property type="match status" value="1"/>
</dbReference>
<keyword evidence="10" id="KW-1185">Reference proteome</keyword>
<gene>
    <name evidence="7 9" type="primary">lpxD</name>
    <name evidence="9" type="ORF">NLF92_08395</name>
</gene>
<keyword evidence="1 7" id="KW-0444">Lipid biosynthesis</keyword>
<dbReference type="Gene3D" id="2.160.10.10">
    <property type="entry name" value="Hexapeptide repeat proteins"/>
    <property type="match status" value="1"/>
</dbReference>
<evidence type="ECO:0000256" key="4">
    <source>
        <dbReference type="ARBA" id="ARBA00022737"/>
    </source>
</evidence>
<dbReference type="GO" id="GO:0009245">
    <property type="term" value="P:lipid A biosynthetic process"/>
    <property type="evidence" value="ECO:0007669"/>
    <property type="project" value="UniProtKB-UniRule"/>
</dbReference>
<protein>
    <recommendedName>
        <fullName evidence="7">UDP-3-O-acylglucosamine N-acyltransferase</fullName>
        <ecNumber evidence="7">2.3.1.191</ecNumber>
    </recommendedName>
</protein>
<evidence type="ECO:0000259" key="8">
    <source>
        <dbReference type="Pfam" id="PF04613"/>
    </source>
</evidence>
<evidence type="ECO:0000256" key="2">
    <source>
        <dbReference type="ARBA" id="ARBA00022556"/>
    </source>
</evidence>
<dbReference type="RefSeq" id="WP_254100781.1">
    <property type="nucleotide sequence ID" value="NZ_JANATA010000013.1"/>
</dbReference>
<dbReference type="NCBIfam" id="TIGR01853">
    <property type="entry name" value="lipid_A_lpxD"/>
    <property type="match status" value="1"/>
</dbReference>
<proteinExistence type="inferred from homology"/>
<comment type="caution">
    <text evidence="9">The sequence shown here is derived from an EMBL/GenBank/DDBJ whole genome shotgun (WGS) entry which is preliminary data.</text>
</comment>
<organism evidence="9 10">
    <name type="scientific">Opacimonas viscosa</name>
    <dbReference type="NCBI Taxonomy" id="2961944"/>
    <lineage>
        <taxon>Bacteria</taxon>
        <taxon>Pseudomonadati</taxon>
        <taxon>Pseudomonadota</taxon>
        <taxon>Gammaproteobacteria</taxon>
        <taxon>Alteromonadales</taxon>
        <taxon>Alteromonadaceae</taxon>
        <taxon>Opacimonas</taxon>
    </lineage>
</organism>